<keyword evidence="2" id="KW-0472">Membrane</keyword>
<dbReference type="Gene3D" id="2.60.40.1120">
    <property type="entry name" value="Carboxypeptidase-like, regulatory domain"/>
    <property type="match status" value="1"/>
</dbReference>
<accession>E4T387</accession>
<proteinExistence type="predicted"/>
<dbReference type="Gene3D" id="2.40.170.20">
    <property type="entry name" value="TonB-dependent receptor, beta-barrel domain"/>
    <property type="match status" value="1"/>
</dbReference>
<dbReference type="SUPFAM" id="SSF56935">
    <property type="entry name" value="Porins"/>
    <property type="match status" value="1"/>
</dbReference>
<dbReference type="InterPro" id="IPR012910">
    <property type="entry name" value="Plug_dom"/>
</dbReference>
<feature type="domain" description="TonB-dependent receptor plug" evidence="4">
    <location>
        <begin position="238"/>
        <end position="318"/>
    </location>
</feature>
<evidence type="ECO:0000256" key="3">
    <source>
        <dbReference type="ARBA" id="ARBA00023237"/>
    </source>
</evidence>
<dbReference type="HOGENOM" id="CLU_016599_0_0_10"/>
<dbReference type="InterPro" id="IPR037066">
    <property type="entry name" value="Plug_dom_sf"/>
</dbReference>
<evidence type="ECO:0000313" key="6">
    <source>
        <dbReference type="Proteomes" id="UP000008718"/>
    </source>
</evidence>
<evidence type="ECO:0000313" key="5">
    <source>
        <dbReference type="EMBL" id="ADQ79181.1"/>
    </source>
</evidence>
<evidence type="ECO:0000259" key="4">
    <source>
        <dbReference type="Pfam" id="PF07715"/>
    </source>
</evidence>
<name>E4T387_PALPW</name>
<comment type="subcellular location">
    <subcellularLocation>
        <location evidence="1">Cell outer membrane</location>
    </subcellularLocation>
</comment>
<dbReference type="InterPro" id="IPR036942">
    <property type="entry name" value="Beta-barrel_TonB_sf"/>
</dbReference>
<dbReference type="KEGG" id="ppn:Palpr_1032"/>
<dbReference type="SUPFAM" id="SSF49464">
    <property type="entry name" value="Carboxypeptidase regulatory domain-like"/>
    <property type="match status" value="1"/>
</dbReference>
<keyword evidence="6" id="KW-1185">Reference proteome</keyword>
<keyword evidence="3" id="KW-0998">Cell outer membrane</keyword>
<dbReference type="Pfam" id="PF13715">
    <property type="entry name" value="CarbopepD_reg_2"/>
    <property type="match status" value="1"/>
</dbReference>
<reference evidence="5 6" key="2">
    <citation type="journal article" date="2011" name="Stand. Genomic Sci.">
        <title>Complete genome sequence of Paludibacter propionicigenes type strain (WB4).</title>
        <authorList>
            <person name="Gronow S."/>
            <person name="Munk C."/>
            <person name="Lapidus A."/>
            <person name="Nolan M."/>
            <person name="Lucas S."/>
            <person name="Hammon N."/>
            <person name="Deshpande S."/>
            <person name="Cheng J.F."/>
            <person name="Tapia R."/>
            <person name="Han C."/>
            <person name="Goodwin L."/>
            <person name="Pitluck S."/>
            <person name="Liolios K."/>
            <person name="Ivanova N."/>
            <person name="Mavromatis K."/>
            <person name="Mikhailova N."/>
            <person name="Pati A."/>
            <person name="Chen A."/>
            <person name="Palaniappan K."/>
            <person name="Land M."/>
            <person name="Hauser L."/>
            <person name="Chang Y.J."/>
            <person name="Jeffries C.D."/>
            <person name="Brambilla E."/>
            <person name="Rohde M."/>
            <person name="Goker M."/>
            <person name="Detter J.C."/>
            <person name="Woyke T."/>
            <person name="Bristow J."/>
            <person name="Eisen J.A."/>
            <person name="Markowitz V."/>
            <person name="Hugenholtz P."/>
            <person name="Kyrpides N.C."/>
            <person name="Klenk H.P."/>
        </authorList>
    </citation>
    <scope>NUCLEOTIDE SEQUENCE [LARGE SCALE GENOMIC DNA]</scope>
    <source>
        <strain evidence="6">DSM 17365 / JCM 13257 / WB4</strain>
    </source>
</reference>
<dbReference type="STRING" id="694427.Palpr_1032"/>
<evidence type="ECO:0000256" key="2">
    <source>
        <dbReference type="ARBA" id="ARBA00023136"/>
    </source>
</evidence>
<dbReference type="EMBL" id="CP002345">
    <property type="protein sequence ID" value="ADQ79181.1"/>
    <property type="molecule type" value="Genomic_DNA"/>
</dbReference>
<sequence>MFCCFSALTKAQQNMTLKRDTTQLVSFDILAPKIETANHIKLFYKSEWFANKRFRESLSQLPLDECLTVVKRVSELSYIKINPALYVFVPIEIRNFSGKKNSKGVLLIGDEEDFGKYTKATISGKIIDARTGKPLHNARISIDKINLNSTTDTDGNYKFTVPVGEYDLRLNYTGFEEDNRTVKIGGNGIVDFELSEKTIRLKEVVVTDKAVDLNVIRTQMSLIKFNAKTVKELPMFLGEKDIMKSITLLPGVQSTGEFGTGFYVRGGGSDENLILIEDVPMFNSSHMFGLSSAINSDGVNNVTLLKAGIPAKYGERASSVMDIRLGNNVDHVSVKGGIGLLNSRLNLELPLFDGKASLLVGGRSTYSNWLLHAMPDADLKKSSASFYDFNALFTMRIDPKNSLSIFGYFSNDMFSFSKNSPYQYNNVLASIKYSHTFNDKLSSLLILGLSQYRNNVSQSDTLKPTEAYKISSSINYNTLKLNFAWLPNDKHSVDFGINSILYKLQPGIMSPLGSLSDVITQTTNKEKALETAAYISDNINFSPKISAEVGLRLTQYADLGPSNVFIFKNNAPRISENITDTINYGANKIVKWYTSLEPRLSFRYSFDKVRSVKFSYNRASQFINLISNTAVMSPTDVYKLSSPNVPPLICNQFALGYFRNFKNNAFETSIEIYYKKLNNIVEYRDGAKILLNNSLESDLLKASGYNYGAEFYVKKNTGKLTGWASYTYSRSKRHTTSPFVEDQIYGNKYYPSNFDKPHNIVINANVHLTRRWRFAATFNYNTGKPITLPELKYNYNGRQYVYYSDRNKYRLSDYHRLDIAITFDETLKLRQKWKGSWTLSIINLYGQKNPYSIFYKSASSLESQFRQSVNLYKMFIIERPIPTFTYNFTF</sequence>
<keyword evidence="5" id="KW-0675">Receptor</keyword>
<dbReference type="InterPro" id="IPR008969">
    <property type="entry name" value="CarboxyPept-like_regulatory"/>
</dbReference>
<dbReference type="eggNOG" id="COG4771">
    <property type="taxonomic scope" value="Bacteria"/>
</dbReference>
<dbReference type="Proteomes" id="UP000008718">
    <property type="component" value="Chromosome"/>
</dbReference>
<organism evidence="5 6">
    <name type="scientific">Paludibacter propionicigenes (strain DSM 17365 / JCM 13257 / WB4)</name>
    <dbReference type="NCBI Taxonomy" id="694427"/>
    <lineage>
        <taxon>Bacteria</taxon>
        <taxon>Pseudomonadati</taxon>
        <taxon>Bacteroidota</taxon>
        <taxon>Bacteroidia</taxon>
        <taxon>Bacteroidales</taxon>
        <taxon>Paludibacteraceae</taxon>
        <taxon>Paludibacter</taxon>
    </lineage>
</organism>
<gene>
    <name evidence="5" type="ordered locus">Palpr_1032</name>
</gene>
<evidence type="ECO:0000256" key="1">
    <source>
        <dbReference type="ARBA" id="ARBA00004442"/>
    </source>
</evidence>
<dbReference type="AlphaFoldDB" id="E4T387"/>
<reference key="1">
    <citation type="submission" date="2010-11" db="EMBL/GenBank/DDBJ databases">
        <title>The complete genome of Paludibacter propionicigenes DSM 17365.</title>
        <authorList>
            <consortium name="US DOE Joint Genome Institute (JGI-PGF)"/>
            <person name="Lucas S."/>
            <person name="Copeland A."/>
            <person name="Lapidus A."/>
            <person name="Bruce D."/>
            <person name="Goodwin L."/>
            <person name="Pitluck S."/>
            <person name="Kyrpides N."/>
            <person name="Mavromatis K."/>
            <person name="Ivanova N."/>
            <person name="Munk A.C."/>
            <person name="Brettin T."/>
            <person name="Detter J.C."/>
            <person name="Han C."/>
            <person name="Tapia R."/>
            <person name="Land M."/>
            <person name="Hauser L."/>
            <person name="Markowitz V."/>
            <person name="Cheng J.-F."/>
            <person name="Hugenholtz P."/>
            <person name="Woyke T."/>
            <person name="Wu D."/>
            <person name="Gronow S."/>
            <person name="Wellnitz S."/>
            <person name="Brambilla E."/>
            <person name="Klenk H.-P."/>
            <person name="Eisen J.A."/>
        </authorList>
    </citation>
    <scope>NUCLEOTIDE SEQUENCE</scope>
    <source>
        <strain>WB4</strain>
    </source>
</reference>
<dbReference type="Gene3D" id="2.170.130.10">
    <property type="entry name" value="TonB-dependent receptor, plug domain"/>
    <property type="match status" value="1"/>
</dbReference>
<dbReference type="eggNOG" id="COG1470">
    <property type="taxonomic scope" value="Bacteria"/>
</dbReference>
<protein>
    <submittedName>
        <fullName evidence="5">TonB-dependent receptor plug</fullName>
    </submittedName>
</protein>
<dbReference type="Pfam" id="PF07715">
    <property type="entry name" value="Plug"/>
    <property type="match status" value="1"/>
</dbReference>
<dbReference type="GO" id="GO:0009279">
    <property type="term" value="C:cell outer membrane"/>
    <property type="evidence" value="ECO:0007669"/>
    <property type="project" value="UniProtKB-SubCell"/>
</dbReference>